<feature type="active site" description="Proton acceptor; for glutaminase activity" evidence="7">
    <location>
        <position position="43"/>
    </location>
</feature>
<comment type="pathway">
    <text evidence="1 7 8">Cofactor biosynthesis; NAD(+) biosynthesis; NAD(+) from deamido-NAD(+) (L-Gln route): step 1/1.</text>
</comment>
<dbReference type="Gene3D" id="3.40.50.620">
    <property type="entry name" value="HUPs"/>
    <property type="match status" value="1"/>
</dbReference>
<comment type="caution">
    <text evidence="11">The sequence shown here is derived from an EMBL/GenBank/DDBJ whole genome shotgun (WGS) entry which is preliminary data.</text>
</comment>
<dbReference type="InterPro" id="IPR014445">
    <property type="entry name" value="Gln-dep_NAD_synthase"/>
</dbReference>
<feature type="active site" description="For glutaminase activity" evidence="7">
    <location>
        <position position="124"/>
    </location>
</feature>
<evidence type="ECO:0000256" key="8">
    <source>
        <dbReference type="PIRNR" id="PIRNR006630"/>
    </source>
</evidence>
<dbReference type="InterPro" id="IPR003694">
    <property type="entry name" value="NAD_synthase"/>
</dbReference>
<dbReference type="GO" id="GO:0005524">
    <property type="term" value="F:ATP binding"/>
    <property type="evidence" value="ECO:0007669"/>
    <property type="project" value="UniProtKB-UniRule"/>
</dbReference>
<feature type="domain" description="CN hydrolase" evidence="10">
    <location>
        <begin position="3"/>
        <end position="259"/>
    </location>
</feature>
<dbReference type="GO" id="GO:0004359">
    <property type="term" value="F:glutaminase activity"/>
    <property type="evidence" value="ECO:0007669"/>
    <property type="project" value="InterPro"/>
</dbReference>
<dbReference type="Pfam" id="PF00795">
    <property type="entry name" value="CN_hydrolase"/>
    <property type="match status" value="1"/>
</dbReference>
<feature type="binding site" evidence="7">
    <location>
        <begin position="305"/>
        <end position="312"/>
    </location>
    <ligand>
        <name>ATP</name>
        <dbReference type="ChEBI" id="CHEBI:30616"/>
    </ligand>
</feature>
<name>A0A317RDL6_9BURK</name>
<comment type="caution">
    <text evidence="7">Lacks conserved residue(s) required for the propagation of feature annotation.</text>
</comment>
<dbReference type="NCBIfam" id="NF010588">
    <property type="entry name" value="PRK13981.1"/>
    <property type="match status" value="1"/>
</dbReference>
<proteinExistence type="inferred from homology"/>
<feature type="binding site" evidence="7">
    <location>
        <position position="417"/>
    </location>
    <ligand>
        <name>deamido-NAD(+)</name>
        <dbReference type="ChEBI" id="CHEBI:58437"/>
        <note>ligand shared between two neighboring subunits</note>
    </ligand>
</feature>
<evidence type="ECO:0000256" key="6">
    <source>
        <dbReference type="ARBA" id="ARBA00023027"/>
    </source>
</evidence>
<feature type="binding site" evidence="7">
    <location>
        <position position="533"/>
    </location>
    <ligand>
        <name>deamido-NAD(+)</name>
        <dbReference type="ChEBI" id="CHEBI:58437"/>
        <note>ligand shared between two neighboring subunits</note>
    </ligand>
</feature>
<dbReference type="PANTHER" id="PTHR23090">
    <property type="entry name" value="NH 3 /GLUTAMINE-DEPENDENT NAD + SYNTHETASE"/>
    <property type="match status" value="1"/>
</dbReference>
<evidence type="ECO:0000256" key="2">
    <source>
        <dbReference type="ARBA" id="ARBA00007145"/>
    </source>
</evidence>
<keyword evidence="4 7" id="KW-0547">Nucleotide-binding</keyword>
<evidence type="ECO:0000256" key="9">
    <source>
        <dbReference type="RuleBase" id="RU003811"/>
    </source>
</evidence>
<dbReference type="Gene3D" id="3.60.110.10">
    <property type="entry name" value="Carbon-nitrogen hydrolase"/>
    <property type="match status" value="1"/>
</dbReference>
<dbReference type="PROSITE" id="PS50263">
    <property type="entry name" value="CN_HYDROLASE"/>
    <property type="match status" value="1"/>
</dbReference>
<evidence type="ECO:0000256" key="5">
    <source>
        <dbReference type="ARBA" id="ARBA00022840"/>
    </source>
</evidence>
<comment type="function">
    <text evidence="7">Catalyzes the ATP-dependent amidation of deamido-NAD to form NAD. Uses L-glutamine as a nitrogen source.</text>
</comment>
<dbReference type="CDD" id="cd07570">
    <property type="entry name" value="GAT_Gln-NAD-synth"/>
    <property type="match status" value="1"/>
</dbReference>
<accession>A0A317RDL6</accession>
<feature type="binding site" evidence="7">
    <location>
        <position position="412"/>
    </location>
    <ligand>
        <name>ATP</name>
        <dbReference type="ChEBI" id="CHEBI:30616"/>
    </ligand>
</feature>
<organism evidence="11 12">
    <name type="scientific">Melaminivora alkalimesophila</name>
    <dbReference type="NCBI Taxonomy" id="1165852"/>
    <lineage>
        <taxon>Bacteria</taxon>
        <taxon>Pseudomonadati</taxon>
        <taxon>Pseudomonadota</taxon>
        <taxon>Betaproteobacteria</taxon>
        <taxon>Burkholderiales</taxon>
        <taxon>Comamonadaceae</taxon>
        <taxon>Melaminivora</taxon>
    </lineage>
</organism>
<dbReference type="InterPro" id="IPR022310">
    <property type="entry name" value="NAD/GMP_synthase"/>
</dbReference>
<dbReference type="GO" id="GO:0008795">
    <property type="term" value="F:NAD+ synthase activity"/>
    <property type="evidence" value="ECO:0007669"/>
    <property type="project" value="UniProtKB-UniRule"/>
</dbReference>
<feature type="binding site" evidence="7">
    <location>
        <position position="388"/>
    </location>
    <ligand>
        <name>deamido-NAD(+)</name>
        <dbReference type="ChEBI" id="CHEBI:58437"/>
        <note>ligand shared between two neighboring subunits</note>
    </ligand>
</feature>
<evidence type="ECO:0000256" key="3">
    <source>
        <dbReference type="ARBA" id="ARBA00022598"/>
    </source>
</evidence>
<comment type="catalytic activity">
    <reaction evidence="7 8">
        <text>deamido-NAD(+) + L-glutamine + ATP + H2O = L-glutamate + AMP + diphosphate + NAD(+) + H(+)</text>
        <dbReference type="Rhea" id="RHEA:24384"/>
        <dbReference type="ChEBI" id="CHEBI:15377"/>
        <dbReference type="ChEBI" id="CHEBI:15378"/>
        <dbReference type="ChEBI" id="CHEBI:29985"/>
        <dbReference type="ChEBI" id="CHEBI:30616"/>
        <dbReference type="ChEBI" id="CHEBI:33019"/>
        <dbReference type="ChEBI" id="CHEBI:57540"/>
        <dbReference type="ChEBI" id="CHEBI:58359"/>
        <dbReference type="ChEBI" id="CHEBI:58437"/>
        <dbReference type="ChEBI" id="CHEBI:456215"/>
        <dbReference type="EC" id="6.3.5.1"/>
    </reaction>
</comment>
<dbReference type="CDD" id="cd00553">
    <property type="entry name" value="NAD_synthase"/>
    <property type="match status" value="1"/>
</dbReference>
<keyword evidence="3 7" id="KW-0436">Ligase</keyword>
<dbReference type="Pfam" id="PF02540">
    <property type="entry name" value="NAD_synthase"/>
    <property type="match status" value="1"/>
</dbReference>
<dbReference type="HAMAP" id="MF_02090">
    <property type="entry name" value="NadE_glutamine_dep"/>
    <property type="match status" value="1"/>
</dbReference>
<dbReference type="GO" id="GO:0009435">
    <property type="term" value="P:NAD+ biosynthetic process"/>
    <property type="evidence" value="ECO:0007669"/>
    <property type="project" value="UniProtKB-UniRule"/>
</dbReference>
<dbReference type="OrthoDB" id="8817375at2"/>
<evidence type="ECO:0000313" key="12">
    <source>
        <dbReference type="Proteomes" id="UP000246483"/>
    </source>
</evidence>
<evidence type="ECO:0000256" key="4">
    <source>
        <dbReference type="ARBA" id="ARBA00022741"/>
    </source>
</evidence>
<dbReference type="SUPFAM" id="SSF52402">
    <property type="entry name" value="Adenine nucleotide alpha hydrolases-like"/>
    <property type="match status" value="1"/>
</dbReference>
<dbReference type="PANTHER" id="PTHR23090:SF9">
    <property type="entry name" value="GLUTAMINE-DEPENDENT NAD(+) SYNTHETASE"/>
    <property type="match status" value="1"/>
</dbReference>
<protein>
    <recommendedName>
        <fullName evidence="7 8">Glutamine-dependent NAD(+) synthetase</fullName>
        <ecNumber evidence="7 8">6.3.5.1</ecNumber>
    </recommendedName>
    <alternativeName>
        <fullName evidence="7 8">NAD(+) synthase [glutamine-hydrolyzing]</fullName>
    </alternativeName>
</protein>
<comment type="similarity">
    <text evidence="2 7 8">In the C-terminal section; belongs to the NAD synthetase family.</text>
</comment>
<dbReference type="GO" id="GO:0005737">
    <property type="term" value="C:cytoplasm"/>
    <property type="evidence" value="ECO:0007669"/>
    <property type="project" value="InterPro"/>
</dbReference>
<dbReference type="RefSeq" id="WP_019375287.1">
    <property type="nucleotide sequence ID" value="NZ_ALEE01000785.1"/>
</dbReference>
<dbReference type="SUPFAM" id="SSF56317">
    <property type="entry name" value="Carbon-nitrogen hydrolase"/>
    <property type="match status" value="1"/>
</dbReference>
<dbReference type="GO" id="GO:0003952">
    <property type="term" value="F:NAD+ synthase (glutamine-hydrolyzing) activity"/>
    <property type="evidence" value="ECO:0007669"/>
    <property type="project" value="UniProtKB-UniRule"/>
</dbReference>
<evidence type="ECO:0000313" key="11">
    <source>
        <dbReference type="EMBL" id="PWW46434.1"/>
    </source>
</evidence>
<dbReference type="UniPathway" id="UPA00253">
    <property type="reaction ID" value="UER00334"/>
</dbReference>
<dbReference type="EMBL" id="QGUB01000004">
    <property type="protein sequence ID" value="PWW46434.1"/>
    <property type="molecule type" value="Genomic_DNA"/>
</dbReference>
<dbReference type="FunFam" id="3.40.50.620:FF:000106">
    <property type="entry name" value="Glutamine-dependent NAD(+) synthetase"/>
    <property type="match status" value="1"/>
</dbReference>
<dbReference type="PIRSF" id="PIRSF006630">
    <property type="entry name" value="NADS_GAT"/>
    <property type="match status" value="1"/>
</dbReference>
<gene>
    <name evidence="7" type="primary">nadE</name>
    <name evidence="11" type="ORF">DFR36_104220</name>
</gene>
<dbReference type="Proteomes" id="UP000246483">
    <property type="component" value="Unassembled WGS sequence"/>
</dbReference>
<keyword evidence="5 7" id="KW-0067">ATP-binding</keyword>
<keyword evidence="12" id="KW-1185">Reference proteome</keyword>
<dbReference type="InterPro" id="IPR036526">
    <property type="entry name" value="C-N_Hydrolase_sf"/>
</dbReference>
<evidence type="ECO:0000256" key="7">
    <source>
        <dbReference type="HAMAP-Rule" id="MF_02090"/>
    </source>
</evidence>
<dbReference type="InterPro" id="IPR014729">
    <property type="entry name" value="Rossmann-like_a/b/a_fold"/>
</dbReference>
<dbReference type="EC" id="6.3.5.1" evidence="7 8"/>
<dbReference type="NCBIfam" id="TIGR00552">
    <property type="entry name" value="nadE"/>
    <property type="match status" value="1"/>
</dbReference>
<keyword evidence="6 7" id="KW-0520">NAD</keyword>
<reference evidence="11 12" key="1">
    <citation type="submission" date="2018-05" db="EMBL/GenBank/DDBJ databases">
        <title>Genomic Encyclopedia of Type Strains, Phase IV (KMG-IV): sequencing the most valuable type-strain genomes for metagenomic binning, comparative biology and taxonomic classification.</title>
        <authorList>
            <person name="Goeker M."/>
        </authorList>
    </citation>
    <scope>NUCLEOTIDE SEQUENCE [LARGE SCALE GENOMIC DNA]</scope>
    <source>
        <strain evidence="11 12">DSM 26006</strain>
    </source>
</reference>
<comment type="similarity">
    <text evidence="9">Belongs to the NAD synthetase family.</text>
</comment>
<dbReference type="AlphaFoldDB" id="A0A317RDL6"/>
<dbReference type="InterPro" id="IPR003010">
    <property type="entry name" value="C-N_Hydrolase"/>
</dbReference>
<evidence type="ECO:0000259" key="10">
    <source>
        <dbReference type="PROSITE" id="PS50263"/>
    </source>
</evidence>
<evidence type="ECO:0000256" key="1">
    <source>
        <dbReference type="ARBA" id="ARBA00005188"/>
    </source>
</evidence>
<sequence length="562" mass="59626">MSLSICIAQLALATGDVPGNTQKLLAAARQAHADGAHVLLAPELALCGPAPRDLLLRPAFLAACGQALAQLAAATADLPGLVLVLGHPAPAPAAEAKGGALGAAPCLNAASVLRAGRIEQTCAKRGLSSQGVWDEPRYFRPPADAGEACVFEAEGVRLAVLVGADASHPDPLRQAAQAGARAVLVPAAVPFYQGAPVEREQTLAQLAAGAGLALLCAQPVGGQDELVFDGHSLAVDGQGRTVLRAAGFREDRPVVRLDPADGTAALAAAAPVGPWMDPQEALWRALVLAVRDYVEKNRFPGVLLGLSGGMDSALVLAIAVDALGPERVRTVMMPSRYTADISRSDAQDMAQRLGVRYDVIAIGPLFDAFRAALAPQFAGLPEDTTEENLQARSRGTLLMALSNKLGHVVLTTGNKSELATGYCTLYGDMAGGFAVLMDLPKTQVYALARWRNAHDPFGVGANPIPERIITRPPSAELREDQTDQDSLPPYEVLDAVIERYMERNQSVEDIVRAGFERAVVQRVVRLIQTNEYKRHQAPVGPRLTRRAFGSDWRMPLTHPFRD</sequence>